<dbReference type="CDD" id="cd00090">
    <property type="entry name" value="HTH_ARSR"/>
    <property type="match status" value="1"/>
</dbReference>
<dbReference type="InterPro" id="IPR001845">
    <property type="entry name" value="HTH_ArsR_DNA-bd_dom"/>
</dbReference>
<accession>A0ABY4N477</accession>
<evidence type="ECO:0000259" key="5">
    <source>
        <dbReference type="PROSITE" id="PS50987"/>
    </source>
</evidence>
<dbReference type="Pfam" id="PF01022">
    <property type="entry name" value="HTH_5"/>
    <property type="match status" value="1"/>
</dbReference>
<evidence type="ECO:0000256" key="4">
    <source>
        <dbReference type="SAM" id="MobiDB-lite"/>
    </source>
</evidence>
<dbReference type="InterPro" id="IPR036388">
    <property type="entry name" value="WH-like_DNA-bd_sf"/>
</dbReference>
<evidence type="ECO:0000256" key="1">
    <source>
        <dbReference type="ARBA" id="ARBA00023015"/>
    </source>
</evidence>
<keyword evidence="1" id="KW-0805">Transcription regulation</keyword>
<name>A0ABY4N477_9MICO</name>
<keyword evidence="7" id="KW-1185">Reference proteome</keyword>
<dbReference type="PANTHER" id="PTHR43132">
    <property type="entry name" value="ARSENICAL RESISTANCE OPERON REPRESSOR ARSR-RELATED"/>
    <property type="match status" value="1"/>
</dbReference>
<feature type="domain" description="HTH arsR-type" evidence="5">
    <location>
        <begin position="12"/>
        <end position="106"/>
    </location>
</feature>
<dbReference type="RefSeq" id="WP_249478574.1">
    <property type="nucleotide sequence ID" value="NZ_CP097218.1"/>
</dbReference>
<evidence type="ECO:0000313" key="6">
    <source>
        <dbReference type="EMBL" id="UQN29376.1"/>
    </source>
</evidence>
<reference evidence="6" key="1">
    <citation type="submission" date="2022-05" db="EMBL/GenBank/DDBJ databases">
        <title>Genomic analysis of Brachybacterium sp. CBA3104.</title>
        <authorList>
            <person name="Roh S.W."/>
            <person name="Kim Y.B."/>
            <person name="Kim Y."/>
        </authorList>
    </citation>
    <scope>NUCLEOTIDE SEQUENCE</scope>
    <source>
        <strain evidence="6">CBA3104</strain>
    </source>
</reference>
<dbReference type="SMART" id="SM00418">
    <property type="entry name" value="HTH_ARSR"/>
    <property type="match status" value="1"/>
</dbReference>
<organism evidence="6 7">
    <name type="scientific">Brachybacterium kimchii</name>
    <dbReference type="NCBI Taxonomy" id="2942909"/>
    <lineage>
        <taxon>Bacteria</taxon>
        <taxon>Bacillati</taxon>
        <taxon>Actinomycetota</taxon>
        <taxon>Actinomycetes</taxon>
        <taxon>Micrococcales</taxon>
        <taxon>Dermabacteraceae</taxon>
        <taxon>Brachybacterium</taxon>
    </lineage>
</organism>
<keyword evidence="2" id="KW-0238">DNA-binding</keyword>
<evidence type="ECO:0000256" key="3">
    <source>
        <dbReference type="ARBA" id="ARBA00023163"/>
    </source>
</evidence>
<gene>
    <name evidence="6" type="ORF">M4486_17340</name>
</gene>
<dbReference type="PRINTS" id="PR00778">
    <property type="entry name" value="HTHARSR"/>
</dbReference>
<dbReference type="EMBL" id="CP097218">
    <property type="protein sequence ID" value="UQN29376.1"/>
    <property type="molecule type" value="Genomic_DNA"/>
</dbReference>
<feature type="compositionally biased region" description="Gly residues" evidence="4">
    <location>
        <begin position="121"/>
        <end position="135"/>
    </location>
</feature>
<evidence type="ECO:0000256" key="2">
    <source>
        <dbReference type="ARBA" id="ARBA00023125"/>
    </source>
</evidence>
<dbReference type="InterPro" id="IPR036390">
    <property type="entry name" value="WH_DNA-bd_sf"/>
</dbReference>
<dbReference type="InterPro" id="IPR051011">
    <property type="entry name" value="Metal_resp_trans_reg"/>
</dbReference>
<feature type="region of interest" description="Disordered" evidence="4">
    <location>
        <begin position="113"/>
        <end position="135"/>
    </location>
</feature>
<dbReference type="PROSITE" id="PS50987">
    <property type="entry name" value="HTH_ARSR_2"/>
    <property type="match status" value="1"/>
</dbReference>
<proteinExistence type="predicted"/>
<evidence type="ECO:0000313" key="7">
    <source>
        <dbReference type="Proteomes" id="UP001055868"/>
    </source>
</evidence>
<protein>
    <submittedName>
        <fullName evidence="6">Metalloregulator ArsR/SmtB family transcription factor</fullName>
    </submittedName>
</protein>
<dbReference type="Gene3D" id="1.10.10.10">
    <property type="entry name" value="Winged helix-like DNA-binding domain superfamily/Winged helix DNA-binding domain"/>
    <property type="match status" value="1"/>
</dbReference>
<dbReference type="Proteomes" id="UP001055868">
    <property type="component" value="Chromosome"/>
</dbReference>
<sequence length="135" mass="14631">MREDTKRCTFDEHSQYADLAAEVFSLLADATRVRIILALRGGELTVNDLAERVGKSPTNISQHLAKLRWGKVVQARQEGNRAYYSLIDEHARQLVTQAVMQAQHVVGGVPEHHREDLAGGACPGGGTGRATGEGA</sequence>
<dbReference type="InterPro" id="IPR011991">
    <property type="entry name" value="ArsR-like_HTH"/>
</dbReference>
<dbReference type="PANTHER" id="PTHR43132:SF8">
    <property type="entry name" value="HTH-TYPE TRANSCRIPTIONAL REGULATOR KMTR"/>
    <property type="match status" value="1"/>
</dbReference>
<keyword evidence="3" id="KW-0804">Transcription</keyword>
<dbReference type="NCBIfam" id="NF033788">
    <property type="entry name" value="HTH_metalloreg"/>
    <property type="match status" value="1"/>
</dbReference>
<dbReference type="SUPFAM" id="SSF46785">
    <property type="entry name" value="Winged helix' DNA-binding domain"/>
    <property type="match status" value="1"/>
</dbReference>